<organism evidence="2 3">
    <name type="scientific">Legionella parisiensis</name>
    <dbReference type="NCBI Taxonomy" id="45071"/>
    <lineage>
        <taxon>Bacteria</taxon>
        <taxon>Pseudomonadati</taxon>
        <taxon>Pseudomonadota</taxon>
        <taxon>Gammaproteobacteria</taxon>
        <taxon>Legionellales</taxon>
        <taxon>Legionellaceae</taxon>
        <taxon>Legionella</taxon>
    </lineage>
</organism>
<gene>
    <name evidence="2" type="ORF">lpari_03872</name>
</gene>
<proteinExistence type="predicted"/>
<dbReference type="RefSeq" id="WP_058516898.1">
    <property type="nucleotide sequence ID" value="NZ_CAAAIE010000002.1"/>
</dbReference>
<reference evidence="2 3" key="1">
    <citation type="submission" date="2016-02" db="EMBL/GenBank/DDBJ databases">
        <title>Secondary metabolites in Legionella.</title>
        <authorList>
            <person name="Tobias N.J."/>
            <person name="Bode H.B."/>
        </authorList>
    </citation>
    <scope>NUCLEOTIDE SEQUENCE [LARGE SCALE GENOMIC DNA]</scope>
    <source>
        <strain evidence="2 3">DSM 19216</strain>
    </source>
</reference>
<dbReference type="AlphaFoldDB" id="A0A1E5JKR7"/>
<evidence type="ECO:0000313" key="3">
    <source>
        <dbReference type="Proteomes" id="UP000095229"/>
    </source>
</evidence>
<dbReference type="SMART" id="SM00220">
    <property type="entry name" value="S_TKc"/>
    <property type="match status" value="1"/>
</dbReference>
<dbReference type="PROSITE" id="PS50011">
    <property type="entry name" value="PROTEIN_KINASE_DOM"/>
    <property type="match status" value="1"/>
</dbReference>
<dbReference type="Proteomes" id="UP000095229">
    <property type="component" value="Unassembled WGS sequence"/>
</dbReference>
<comment type="caution">
    <text evidence="2">The sequence shown here is derived from an EMBL/GenBank/DDBJ whole genome shotgun (WGS) entry which is preliminary data.</text>
</comment>
<dbReference type="PATRIC" id="fig|45071.6.peg.1078"/>
<evidence type="ECO:0000259" key="1">
    <source>
        <dbReference type="PROSITE" id="PS50011"/>
    </source>
</evidence>
<dbReference type="PANTHER" id="PTHR44167:SF24">
    <property type="entry name" value="SERINE_THREONINE-PROTEIN KINASE CHK2"/>
    <property type="match status" value="1"/>
</dbReference>
<keyword evidence="3" id="KW-1185">Reference proteome</keyword>
<feature type="domain" description="Protein kinase" evidence="1">
    <location>
        <begin position="68"/>
        <end position="389"/>
    </location>
</feature>
<accession>A0A1E5JKR7</accession>
<evidence type="ECO:0000313" key="2">
    <source>
        <dbReference type="EMBL" id="OEH45102.1"/>
    </source>
</evidence>
<dbReference type="Pfam" id="PF00069">
    <property type="entry name" value="Pkinase"/>
    <property type="match status" value="1"/>
</dbReference>
<protein>
    <recommendedName>
        <fullName evidence="1">Protein kinase domain-containing protein</fullName>
    </recommendedName>
</protein>
<dbReference type="Gene3D" id="1.10.510.10">
    <property type="entry name" value="Transferase(Phosphotransferase) domain 1"/>
    <property type="match status" value="1"/>
</dbReference>
<dbReference type="SUPFAM" id="SSF56112">
    <property type="entry name" value="Protein kinase-like (PK-like)"/>
    <property type="match status" value="1"/>
</dbReference>
<dbReference type="STRING" id="45071.Lpar_1007"/>
<dbReference type="GO" id="GO:0005524">
    <property type="term" value="F:ATP binding"/>
    <property type="evidence" value="ECO:0007669"/>
    <property type="project" value="InterPro"/>
</dbReference>
<sequence>MKLKIDPTLINKTPEEARELGAYLIKNDLAFLEKKGEYQASTTLQLEITHNLILDQENTDTNIKRYYVIDKDFLGKGAFSKARGALGYIDVDITSGHVVFTPSDAKAIRVKNTQYAQKKIQAKGAAPYSHSEAIADYIQSKNFGHLGMQPPIEVKKSHLQLGLFSKSYSIMNKLKGGDLDVEIDAFIGNDEPDTATMLKQVLLPILEAYKAQIADKNFVHRDIKPENIRAYLSVSEAKINFLDIDSALRPGSNDSAYGSPGFLPPELFTSSNPILVAQARDIFQLGIVLTACLNPDLNPNAYFPNELNVQSGEEFVLLALQQIEENGCYDPDQMGHDLFEYIHDSLIISAAEESELRKEIKDILKEMTCDDPTKRPDIDAVISKFNDILALLEKQKIAYTSS</sequence>
<dbReference type="InterPro" id="IPR000719">
    <property type="entry name" value="Prot_kinase_dom"/>
</dbReference>
<dbReference type="EMBL" id="LSOG01000108">
    <property type="protein sequence ID" value="OEH45102.1"/>
    <property type="molecule type" value="Genomic_DNA"/>
</dbReference>
<dbReference type="GO" id="GO:0004674">
    <property type="term" value="F:protein serine/threonine kinase activity"/>
    <property type="evidence" value="ECO:0007669"/>
    <property type="project" value="TreeGrafter"/>
</dbReference>
<name>A0A1E5JKR7_9GAMM</name>
<dbReference type="PANTHER" id="PTHR44167">
    <property type="entry name" value="OVARIAN-SPECIFIC SERINE/THREONINE-PROTEIN KINASE LOK-RELATED"/>
    <property type="match status" value="1"/>
</dbReference>
<dbReference type="OrthoDB" id="9801841at2"/>
<dbReference type="InterPro" id="IPR011009">
    <property type="entry name" value="Kinase-like_dom_sf"/>
</dbReference>